<dbReference type="PANTHER" id="PTHR44943:SF4">
    <property type="entry name" value="TPR REPEAT-CONTAINING PROTEIN MJ0798"/>
    <property type="match status" value="1"/>
</dbReference>
<gene>
    <name evidence="5" type="ORF">FSARC_6158</name>
</gene>
<sequence length="1213" mass="136445">MPPDCTSPELDGHDKAMAHMEPTTESLLYSQYNNLIKQAYYTLEEAIQKAREAIEIAPLNSTIRAELLRDLSNMLRDQARHEGYQDSFDDAIAIMRQAVVEGPSDDLSQRLDYLYHLSDMLRTRHEKSENTIHVIESMAAAQDLLNNTPPDHPNRPGYLYHLSIVLASAGEQTGDIHRIDQAIISMREAIQKLPEDHPQRPEFIYFLAKMLLQQYAYADGAGDANEVLFVARQAVSLTPEDHVGFSKYLHQLGLALSHKYRFETKPEDLDEAIEMLDRATLRCCPEDTNQIERMSDLGLNLFDRYNLSGRSEDLIQSITLAKKVVDGTARASDQYFDVVHNLMIRLSCRSESLGCIADLDEAIELANRTRKIIPKNDASGRFVLHSLVDCLIDRWWRQGNKADTDETIRIARRAAEEIPENAIAQSEWFNKLGYGLYCRHLQTSNMDDLEEAIAKGEMAIQNLPEDSEHWLSSVSNLSKYFAKRYERLGSASDIRTSIEKAQESVQCAFEHHPQHISNCMDNINQIMVLCIESGSIVDQEFVDQSKDAGLVVQRKLKQDTPREHADWPQRAHQLAIHLGRRYKVSKDMKDLDEAIETAMEAADAVSEDDRQQSDYLLTAARFLQERLELTKAADDGDQFESVCLRALKQTQSFIPTRIEVAKGLISYYLVKEDHVQAFQITKLAVDLIPYLVMRSLEVSDMQELLYSIGGISSEAAALALRLGNDPADALDLLEKGRGIIASSLSDLYADTKSLGEACPDLAEQLSRLMGQMRGANPHIIEPENERARRNLESDSEAVGKYETSIKFDELLVNIRNQPGFDDFLFPATTSEIMQSASCGPIVVVNSGMSGNDAIIIEQDRIRSIPLPSLKRSTLIQHVQDGKLKSAGALEYLWHCIANPVLNALGFTQPPSNSRWPHMWWIMTGLLTAVPIHAAGLHSKHSGETVIDRVVSSYHTSVQSIIRTRKRPLAAVVKPEALLMAMENTPGGTRLPFASNEVYAVRALCRSMSLTVREPKPNKKDILEHLLNCQIFHFAGHGFADPHDPTQSYLQLAEEKSQSVTVDDLLKINLKESFPFLAYLSACSTSQIETHNLADESIHLVSAFQSSGFRHVIGTLWEVQDQTCVDVAKLTYEYIKKEGLVDQAIALGLHNALRLLRDRWIDRGGRTAKSSGHTREGEPNDQDSELECVESWRKIRASSDEAKGFWIPYIHYGI</sequence>
<protein>
    <recommendedName>
        <fullName evidence="4">CHAT domain-containing protein</fullName>
    </recommendedName>
</protein>
<reference evidence="5" key="2">
    <citation type="submission" date="2020-05" db="EMBL/GenBank/DDBJ databases">
        <authorList>
            <person name="Kim H.-S."/>
            <person name="Proctor R.H."/>
            <person name="Brown D.W."/>
        </authorList>
    </citation>
    <scope>NUCLEOTIDE SEQUENCE</scope>
    <source>
        <strain evidence="5">NRRL 20472</strain>
    </source>
</reference>
<comment type="caution">
    <text evidence="5">The sequence shown here is derived from an EMBL/GenBank/DDBJ whole genome shotgun (WGS) entry which is preliminary data.</text>
</comment>
<dbReference type="AlphaFoldDB" id="A0A8H4X8R6"/>
<evidence type="ECO:0000256" key="3">
    <source>
        <dbReference type="SAM" id="MobiDB-lite"/>
    </source>
</evidence>
<evidence type="ECO:0000259" key="4">
    <source>
        <dbReference type="Pfam" id="PF12770"/>
    </source>
</evidence>
<keyword evidence="6" id="KW-1185">Reference proteome</keyword>
<dbReference type="EMBL" id="JABEXW010000304">
    <property type="protein sequence ID" value="KAF4966107.1"/>
    <property type="molecule type" value="Genomic_DNA"/>
</dbReference>
<dbReference type="Proteomes" id="UP000622797">
    <property type="component" value="Unassembled WGS sequence"/>
</dbReference>
<dbReference type="SUPFAM" id="SSF48452">
    <property type="entry name" value="TPR-like"/>
    <property type="match status" value="2"/>
</dbReference>
<evidence type="ECO:0000313" key="6">
    <source>
        <dbReference type="Proteomes" id="UP000622797"/>
    </source>
</evidence>
<feature type="domain" description="CHAT" evidence="4">
    <location>
        <begin position="889"/>
        <end position="1145"/>
    </location>
</feature>
<dbReference type="InterPro" id="IPR011990">
    <property type="entry name" value="TPR-like_helical_dom_sf"/>
</dbReference>
<evidence type="ECO:0000256" key="1">
    <source>
        <dbReference type="ARBA" id="ARBA00022737"/>
    </source>
</evidence>
<accession>A0A8H4X8R6</accession>
<dbReference type="OrthoDB" id="9991317at2759"/>
<dbReference type="PANTHER" id="PTHR44943">
    <property type="entry name" value="CELLULOSE SYNTHASE OPERON PROTEIN C"/>
    <property type="match status" value="1"/>
</dbReference>
<organism evidence="5 6">
    <name type="scientific">Fusarium sarcochroum</name>
    <dbReference type="NCBI Taxonomy" id="1208366"/>
    <lineage>
        <taxon>Eukaryota</taxon>
        <taxon>Fungi</taxon>
        <taxon>Dikarya</taxon>
        <taxon>Ascomycota</taxon>
        <taxon>Pezizomycotina</taxon>
        <taxon>Sordariomycetes</taxon>
        <taxon>Hypocreomycetidae</taxon>
        <taxon>Hypocreales</taxon>
        <taxon>Nectriaceae</taxon>
        <taxon>Fusarium</taxon>
        <taxon>Fusarium lateritium species complex</taxon>
    </lineage>
</organism>
<keyword evidence="2" id="KW-0802">TPR repeat</keyword>
<dbReference type="InterPro" id="IPR051685">
    <property type="entry name" value="Ycf3/AcsC/BcsC/TPR_MFPF"/>
</dbReference>
<name>A0A8H4X8R6_9HYPO</name>
<dbReference type="Gene3D" id="1.25.40.10">
    <property type="entry name" value="Tetratricopeptide repeat domain"/>
    <property type="match status" value="2"/>
</dbReference>
<evidence type="ECO:0000256" key="2">
    <source>
        <dbReference type="ARBA" id="ARBA00022803"/>
    </source>
</evidence>
<feature type="region of interest" description="Disordered" evidence="3">
    <location>
        <begin position="1165"/>
        <end position="1184"/>
    </location>
</feature>
<evidence type="ECO:0000313" key="5">
    <source>
        <dbReference type="EMBL" id="KAF4966107.1"/>
    </source>
</evidence>
<dbReference type="InterPro" id="IPR024983">
    <property type="entry name" value="CHAT_dom"/>
</dbReference>
<dbReference type="Pfam" id="PF12770">
    <property type="entry name" value="CHAT"/>
    <property type="match status" value="1"/>
</dbReference>
<keyword evidence="1" id="KW-0677">Repeat</keyword>
<reference evidence="5" key="1">
    <citation type="journal article" date="2020" name="BMC Genomics">
        <title>Correction to: Identification and distribution of gene clusters required for synthesis of sphingolipid metabolism inhibitors in diverse species of the filamentous fungus Fusarium.</title>
        <authorList>
            <person name="Kim H.S."/>
            <person name="Lohmar J.M."/>
            <person name="Busman M."/>
            <person name="Brown D.W."/>
            <person name="Naumann T.A."/>
            <person name="Divon H.H."/>
            <person name="Lysoe E."/>
            <person name="Uhlig S."/>
            <person name="Proctor R.H."/>
        </authorList>
    </citation>
    <scope>NUCLEOTIDE SEQUENCE</scope>
    <source>
        <strain evidence="5">NRRL 20472</strain>
    </source>
</reference>
<proteinExistence type="predicted"/>